<dbReference type="SUPFAM" id="SSF56235">
    <property type="entry name" value="N-terminal nucleophile aminohydrolases (Ntn hydrolases)"/>
    <property type="match status" value="1"/>
</dbReference>
<reference evidence="6" key="2">
    <citation type="journal article" date="2022" name="Microbiol. Resour. Announc.">
        <title>Metagenome Sequencing to Explore Phylogenomics of Terrestrial Cyanobacteria.</title>
        <authorList>
            <person name="Ward R.D."/>
            <person name="Stajich J.E."/>
            <person name="Johansen J.R."/>
            <person name="Huntemann M."/>
            <person name="Clum A."/>
            <person name="Foster B."/>
            <person name="Foster B."/>
            <person name="Roux S."/>
            <person name="Palaniappan K."/>
            <person name="Varghese N."/>
            <person name="Mukherjee S."/>
            <person name="Reddy T.B.K."/>
            <person name="Daum C."/>
            <person name="Copeland A."/>
            <person name="Chen I.A."/>
            <person name="Ivanova N.N."/>
            <person name="Kyrpides N.C."/>
            <person name="Shapiro N."/>
            <person name="Eloe-Fadrosh E.A."/>
            <person name="Pietrasiak N."/>
        </authorList>
    </citation>
    <scope>NUCLEOTIDE SEQUENCE</scope>
    <source>
        <strain evidence="6">CPER-KK1</strain>
    </source>
</reference>
<keyword evidence="3" id="KW-0068">Autocatalytic cleavage</keyword>
<dbReference type="Pfam" id="PF01112">
    <property type="entry name" value="Asparaginase_2"/>
    <property type="match status" value="1"/>
</dbReference>
<dbReference type="InterPro" id="IPR000246">
    <property type="entry name" value="Peptidase_T2"/>
</dbReference>
<gene>
    <name evidence="6" type="ORF">KME25_11955</name>
</gene>
<dbReference type="Proteomes" id="UP000753908">
    <property type="component" value="Unassembled WGS sequence"/>
</dbReference>
<keyword evidence="1" id="KW-0645">Protease</keyword>
<evidence type="ECO:0000313" key="6">
    <source>
        <dbReference type="EMBL" id="MBW4545143.1"/>
    </source>
</evidence>
<dbReference type="GO" id="GO:0016811">
    <property type="term" value="F:hydrolase activity, acting on carbon-nitrogen (but not peptide) bonds, in linear amides"/>
    <property type="evidence" value="ECO:0007669"/>
    <property type="project" value="UniProtKB-ARBA"/>
</dbReference>
<dbReference type="PANTHER" id="PTHR10188">
    <property type="entry name" value="L-ASPARAGINASE"/>
    <property type="match status" value="1"/>
</dbReference>
<protein>
    <submittedName>
        <fullName evidence="6">Isoaspartyl peptidase/L-asparaginase</fullName>
    </submittedName>
</protein>
<reference evidence="6" key="1">
    <citation type="submission" date="2021-05" db="EMBL/GenBank/DDBJ databases">
        <authorList>
            <person name="Pietrasiak N."/>
            <person name="Ward R."/>
            <person name="Stajich J.E."/>
            <person name="Kurbessoian T."/>
        </authorList>
    </citation>
    <scope>NUCLEOTIDE SEQUENCE</scope>
    <source>
        <strain evidence="6">CPER-KK1</strain>
    </source>
</reference>
<dbReference type="Gene3D" id="3.60.20.30">
    <property type="entry name" value="(Glycosyl)asparaginase"/>
    <property type="match status" value="1"/>
</dbReference>
<name>A0A951U9A5_9CYAN</name>
<evidence type="ECO:0000256" key="3">
    <source>
        <dbReference type="ARBA" id="ARBA00022813"/>
    </source>
</evidence>
<comment type="caution">
    <text evidence="6">The sequence shown here is derived from an EMBL/GenBank/DDBJ whole genome shotgun (WGS) entry which is preliminary data.</text>
</comment>
<evidence type="ECO:0000256" key="2">
    <source>
        <dbReference type="ARBA" id="ARBA00022801"/>
    </source>
</evidence>
<dbReference type="GO" id="GO:0006508">
    <property type="term" value="P:proteolysis"/>
    <property type="evidence" value="ECO:0007669"/>
    <property type="project" value="UniProtKB-KW"/>
</dbReference>
<evidence type="ECO:0000256" key="5">
    <source>
        <dbReference type="PIRSR" id="PIRSR600246-2"/>
    </source>
</evidence>
<organism evidence="6 7">
    <name type="scientific">Symplocastrum torsivum CPER-KK1</name>
    <dbReference type="NCBI Taxonomy" id="450513"/>
    <lineage>
        <taxon>Bacteria</taxon>
        <taxon>Bacillati</taxon>
        <taxon>Cyanobacteriota</taxon>
        <taxon>Cyanophyceae</taxon>
        <taxon>Oscillatoriophycideae</taxon>
        <taxon>Oscillatoriales</taxon>
        <taxon>Microcoleaceae</taxon>
        <taxon>Symplocastrum</taxon>
    </lineage>
</organism>
<dbReference type="AlphaFoldDB" id="A0A951U9A5"/>
<evidence type="ECO:0000256" key="1">
    <source>
        <dbReference type="ARBA" id="ARBA00022670"/>
    </source>
</evidence>
<keyword evidence="2" id="KW-0378">Hydrolase</keyword>
<feature type="binding site" evidence="5">
    <location>
        <begin position="209"/>
        <end position="212"/>
    </location>
    <ligand>
        <name>substrate</name>
    </ligand>
</feature>
<dbReference type="GO" id="GO:0005737">
    <property type="term" value="C:cytoplasm"/>
    <property type="evidence" value="ECO:0007669"/>
    <property type="project" value="TreeGrafter"/>
</dbReference>
<dbReference type="GO" id="GO:0008233">
    <property type="term" value="F:peptidase activity"/>
    <property type="evidence" value="ECO:0007669"/>
    <property type="project" value="UniProtKB-KW"/>
</dbReference>
<dbReference type="InterPro" id="IPR029055">
    <property type="entry name" value="Ntn_hydrolases_N"/>
</dbReference>
<dbReference type="PANTHER" id="PTHR10188:SF6">
    <property type="entry name" value="N(4)-(BETA-N-ACETYLGLUCOSAMINYL)-L-ASPARAGINASE"/>
    <property type="match status" value="1"/>
</dbReference>
<accession>A0A951U9A5</accession>
<evidence type="ECO:0000313" key="7">
    <source>
        <dbReference type="Proteomes" id="UP000753908"/>
    </source>
</evidence>
<feature type="active site" description="Nucleophile" evidence="4">
    <location>
        <position position="158"/>
    </location>
</feature>
<feature type="binding site" evidence="5">
    <location>
        <begin position="186"/>
        <end position="189"/>
    </location>
    <ligand>
        <name>substrate</name>
    </ligand>
</feature>
<dbReference type="FunFam" id="3.60.20.30:FF:000001">
    <property type="entry name" value="Isoaspartyl peptidase/L-asparaginase"/>
    <property type="match status" value="1"/>
</dbReference>
<proteinExistence type="predicted"/>
<dbReference type="EMBL" id="JAHHIF010000013">
    <property type="protein sequence ID" value="MBW4545143.1"/>
    <property type="molecule type" value="Genomic_DNA"/>
</dbReference>
<evidence type="ECO:0000256" key="4">
    <source>
        <dbReference type="PIRSR" id="PIRSR600246-1"/>
    </source>
</evidence>
<sequence>MTVAIIVHGGAKTISNDKAKANIDGCTAALEAGWAILQRGGSAKDAVEAAIRVLEDDPTFNASMGATLDTDGEVYLDAAMMDGSNLGWGGVVAVQGVSHPISVARKIMDDKPRLLASEGAERYAREHGFEMCKPSNLITLEQRQHWEKEEAVLDRPATVGCVALDDSGTLVAGTSTGGVANQPPGRVGDSAIVGCGLYADGKVGACSTTGDGESIIPVVLAKTAVDLLAQDRHPDEAAQMAIETLKQKVTGEAGCILIDPQGRVGWAHNSQGMAVAYMTTEMDKPEVFTRKESKPYSQKD</sequence>
<dbReference type="CDD" id="cd04512">
    <property type="entry name" value="Ntn_Asparaginase_2_like"/>
    <property type="match status" value="1"/>
</dbReference>